<gene>
    <name evidence="2" type="ORF">LTR69_000545</name>
</gene>
<dbReference type="Proteomes" id="UP001345691">
    <property type="component" value="Unassembled WGS sequence"/>
</dbReference>
<name>A0ABR0JR39_9EURO</name>
<reference evidence="2 3" key="1">
    <citation type="submission" date="2023-08" db="EMBL/GenBank/DDBJ databases">
        <title>Black Yeasts Isolated from many extreme environments.</title>
        <authorList>
            <person name="Coleine C."/>
            <person name="Stajich J.E."/>
            <person name="Selbmann L."/>
        </authorList>
    </citation>
    <scope>NUCLEOTIDE SEQUENCE [LARGE SCALE GENOMIC DNA]</scope>
    <source>
        <strain evidence="2 3">CCFEE 6328</strain>
    </source>
</reference>
<dbReference type="PANTHER" id="PTHR24148:SF64">
    <property type="entry name" value="HETEROKARYON INCOMPATIBILITY DOMAIN-CONTAINING PROTEIN"/>
    <property type="match status" value="1"/>
</dbReference>
<dbReference type="EMBL" id="JAVRRF010000001">
    <property type="protein sequence ID" value="KAK5068426.1"/>
    <property type="molecule type" value="Genomic_DNA"/>
</dbReference>
<dbReference type="PANTHER" id="PTHR24148">
    <property type="entry name" value="ANKYRIN REPEAT DOMAIN-CONTAINING PROTEIN 39 HOMOLOG-RELATED"/>
    <property type="match status" value="1"/>
</dbReference>
<proteinExistence type="predicted"/>
<evidence type="ECO:0000259" key="1">
    <source>
        <dbReference type="Pfam" id="PF06985"/>
    </source>
</evidence>
<dbReference type="InterPro" id="IPR010730">
    <property type="entry name" value="HET"/>
</dbReference>
<feature type="domain" description="Heterokaryon incompatibility" evidence="1">
    <location>
        <begin position="92"/>
        <end position="260"/>
    </location>
</feature>
<keyword evidence="3" id="KW-1185">Reference proteome</keyword>
<dbReference type="Pfam" id="PF26639">
    <property type="entry name" value="Het-6_barrel"/>
    <property type="match status" value="1"/>
</dbReference>
<organism evidence="2 3">
    <name type="scientific">Exophiala sideris</name>
    <dbReference type="NCBI Taxonomy" id="1016849"/>
    <lineage>
        <taxon>Eukaryota</taxon>
        <taxon>Fungi</taxon>
        <taxon>Dikarya</taxon>
        <taxon>Ascomycota</taxon>
        <taxon>Pezizomycotina</taxon>
        <taxon>Eurotiomycetes</taxon>
        <taxon>Chaetothyriomycetidae</taxon>
        <taxon>Chaetothyriales</taxon>
        <taxon>Herpotrichiellaceae</taxon>
        <taxon>Exophiala</taxon>
    </lineage>
</organism>
<dbReference type="InterPro" id="IPR052895">
    <property type="entry name" value="HetReg/Transcr_Mod"/>
</dbReference>
<accession>A0ABR0JR39</accession>
<protein>
    <recommendedName>
        <fullName evidence="1">Heterokaryon incompatibility domain-containing protein</fullName>
    </recommendedName>
</protein>
<evidence type="ECO:0000313" key="3">
    <source>
        <dbReference type="Proteomes" id="UP001345691"/>
    </source>
</evidence>
<comment type="caution">
    <text evidence="2">The sequence shown here is derived from an EMBL/GenBank/DDBJ whole genome shotgun (WGS) entry which is preliminary data.</text>
</comment>
<evidence type="ECO:0000313" key="2">
    <source>
        <dbReference type="EMBL" id="KAK5068426.1"/>
    </source>
</evidence>
<sequence>MSETASLPRACSRLCSDHGRLDSLKIVTSNAFKDPTVLCFPNPLEDRARYSYVRLGSPDQIRILELFPTEDPTSRVRLRVHHADLKDLKVAYTAISYVWGELDPDRGRLVECDGLRAYIQPNLHSALVRIRKRKRVSQFIWADALCIDQVEKDTTQAVQDAANKEKSVQVSMMDRIFSHAEQVIIDLGEEYDDLPVLDRYQAISEDSWASVNVAAGTSSLENSIETLKNWPLADSSSTFWTSFRYFVYRPWFTRVWVIQEYALARSPVFMIGSHFRDEKFLTDAVARAAQHLEILYLRRNFYSGKTHLDVVIGEAFFYVSEKQEAIFRICETRSRLSVQRTFCELFHAATTYFNATNLRDVAYALLGLSDDEDIKQDLYVNYMEDQRDLSLRISQYLVRRRFGRYPLYHCVGDIDIGYASWGFNLTNTREGLPNLIGPYGLSRRDVFNACGPADWVRKMSDLRADGLTVRGWVIDTIQDLMSERMAFDAELKTPSDVEDQSKFLGHALKWMYQVAMLQPLPESEFIQSCWRTVVADLAMPSGGEGGGFRRLREWTHADRCINTVEKVVRNRYKSSMGTLPESYKEDLSDTEADDLRIYSESFTFTLGHKLALSTEMETPCLVPHNAREHDKIVIVQGCQIPFILRTYYDEKGEYYRIVGCVYVHGIMDGEAIGDGSNCMDIEIR</sequence>
<dbReference type="Pfam" id="PF06985">
    <property type="entry name" value="HET"/>
    <property type="match status" value="1"/>
</dbReference>